<dbReference type="EMBL" id="CACRSX010000006">
    <property type="protein sequence ID" value="VYS75299.1"/>
    <property type="molecule type" value="Genomic_DNA"/>
</dbReference>
<name>A0A6N2R4V5_ANAHA</name>
<dbReference type="RefSeq" id="WP_421721342.1">
    <property type="nucleotide sequence ID" value="NZ_CACRSX010000006.1"/>
</dbReference>
<protein>
    <submittedName>
        <fullName evidence="1">Uncharacterized protein</fullName>
    </submittedName>
</protein>
<organism evidence="1">
    <name type="scientific">Anaerostipes hadrus</name>
    <dbReference type="NCBI Taxonomy" id="649756"/>
    <lineage>
        <taxon>Bacteria</taxon>
        <taxon>Bacillati</taxon>
        <taxon>Bacillota</taxon>
        <taxon>Clostridia</taxon>
        <taxon>Lachnospirales</taxon>
        <taxon>Lachnospiraceae</taxon>
        <taxon>Anaerostipes</taxon>
    </lineage>
</organism>
<sequence>MVDPCKACAEIICMGICADQVQYKQEYQEMADRIRQQIINRNRRGERGQERTDPIL</sequence>
<proteinExistence type="predicted"/>
<evidence type="ECO:0000313" key="1">
    <source>
        <dbReference type="EMBL" id="VYS75299.1"/>
    </source>
</evidence>
<gene>
    <name evidence="1" type="ORF">AHLFYP4_00254</name>
</gene>
<accession>A0A6N2R4V5</accession>
<reference evidence="1" key="1">
    <citation type="submission" date="2019-11" db="EMBL/GenBank/DDBJ databases">
        <authorList>
            <person name="Feng L."/>
        </authorList>
    </citation>
    <scope>NUCLEOTIDE SEQUENCE</scope>
    <source>
        <strain evidence="1">AhadrusLFYP4</strain>
    </source>
</reference>
<dbReference type="AlphaFoldDB" id="A0A6N2R4V5"/>